<dbReference type="GO" id="GO:0006816">
    <property type="term" value="P:calcium ion transport"/>
    <property type="evidence" value="ECO:0007669"/>
    <property type="project" value="UniProtKB-KW"/>
</dbReference>
<dbReference type="Pfam" id="PF06682">
    <property type="entry name" value="SARAF"/>
    <property type="match status" value="1"/>
</dbReference>
<feature type="transmembrane region" description="Helical" evidence="14">
    <location>
        <begin position="12"/>
        <end position="35"/>
    </location>
</feature>
<keyword evidence="8" id="KW-0256">Endoplasmic reticulum</keyword>
<keyword evidence="10 14" id="KW-1133">Transmembrane helix</keyword>
<dbReference type="PANTHER" id="PTHR15929:SF0">
    <property type="entry name" value="STORE-OPERATED CALCIUM ENTRY-ASSOCIATED REGULATORY FACTOR"/>
    <property type="match status" value="1"/>
</dbReference>
<keyword evidence="16" id="KW-1185">Reference proteome</keyword>
<keyword evidence="12 14" id="KW-0472">Membrane</keyword>
<reference evidence="15 16" key="1">
    <citation type="journal article" date="2020" name="Cell">
        <title>Large-Scale Comparative Analyses of Tick Genomes Elucidate Their Genetic Diversity and Vector Capacities.</title>
        <authorList>
            <consortium name="Tick Genome and Microbiome Consortium (TIGMIC)"/>
            <person name="Jia N."/>
            <person name="Wang J."/>
            <person name="Shi W."/>
            <person name="Du L."/>
            <person name="Sun Y."/>
            <person name="Zhan W."/>
            <person name="Jiang J.F."/>
            <person name="Wang Q."/>
            <person name="Zhang B."/>
            <person name="Ji P."/>
            <person name="Bell-Sakyi L."/>
            <person name="Cui X.M."/>
            <person name="Yuan T.T."/>
            <person name="Jiang B.G."/>
            <person name="Yang W.F."/>
            <person name="Lam T.T."/>
            <person name="Chang Q.C."/>
            <person name="Ding S.J."/>
            <person name="Wang X.J."/>
            <person name="Zhu J.G."/>
            <person name="Ruan X.D."/>
            <person name="Zhao L."/>
            <person name="Wei J.T."/>
            <person name="Ye R.Z."/>
            <person name="Que T.C."/>
            <person name="Du C.H."/>
            <person name="Zhou Y.H."/>
            <person name="Cheng J.X."/>
            <person name="Dai P.F."/>
            <person name="Guo W.B."/>
            <person name="Han X.H."/>
            <person name="Huang E.J."/>
            <person name="Li L.F."/>
            <person name="Wei W."/>
            <person name="Gao Y.C."/>
            <person name="Liu J.Z."/>
            <person name="Shao H.Z."/>
            <person name="Wang X."/>
            <person name="Wang C.C."/>
            <person name="Yang T.C."/>
            <person name="Huo Q.B."/>
            <person name="Li W."/>
            <person name="Chen H.Y."/>
            <person name="Chen S.E."/>
            <person name="Zhou L.G."/>
            <person name="Ni X.B."/>
            <person name="Tian J.H."/>
            <person name="Sheng Y."/>
            <person name="Liu T."/>
            <person name="Pan Y.S."/>
            <person name="Xia L.Y."/>
            <person name="Li J."/>
            <person name="Zhao F."/>
            <person name="Cao W.C."/>
        </authorList>
    </citation>
    <scope>NUCLEOTIDE SEQUENCE [LARGE SCALE GENOMIC DNA]</scope>
    <source>
        <strain evidence="15">HaeL-2018</strain>
    </source>
</reference>
<proteinExistence type="inferred from homology"/>
<dbReference type="VEuPathDB" id="VectorBase:HLOH_060978"/>
<dbReference type="GO" id="GO:2001256">
    <property type="term" value="P:regulation of store-operated calcium entry"/>
    <property type="evidence" value="ECO:0007669"/>
    <property type="project" value="InterPro"/>
</dbReference>
<evidence type="ECO:0000256" key="7">
    <source>
        <dbReference type="ARBA" id="ARBA00022729"/>
    </source>
</evidence>
<dbReference type="Proteomes" id="UP000821853">
    <property type="component" value="Chromosome 2"/>
</dbReference>
<dbReference type="EMBL" id="JABSTR010000004">
    <property type="protein sequence ID" value="KAH9366357.1"/>
    <property type="molecule type" value="Genomic_DNA"/>
</dbReference>
<evidence type="ECO:0000256" key="11">
    <source>
        <dbReference type="ARBA" id="ARBA00023065"/>
    </source>
</evidence>
<sequence>MASPKSSSPLGMGTAVAVAGYVVLFVCPSSCWPALSVYQRRWRRYECYLQRGGDLQLRPALKGCTCSPARSQWECKAEMKKSQKFGFIQVICEGYDFPDDPYVLVGSCGSGCNIWRGIGVPDVVRRVRIAAVSVKKEKSRLNLQARS</sequence>
<keyword evidence="11" id="KW-0406">Ion transport</keyword>
<evidence type="ECO:0000256" key="10">
    <source>
        <dbReference type="ARBA" id="ARBA00022989"/>
    </source>
</evidence>
<dbReference type="InterPro" id="IPR009567">
    <property type="entry name" value="SARAF"/>
</dbReference>
<keyword evidence="7" id="KW-0732">Signal</keyword>
<dbReference type="OrthoDB" id="20303at2759"/>
<protein>
    <recommendedName>
        <fullName evidence="3">Store-operated calcium entry-associated regulatory factor</fullName>
    </recommendedName>
    <alternativeName>
        <fullName evidence="13">Transmembrane protein 66</fullName>
    </alternativeName>
</protein>
<evidence type="ECO:0000313" key="16">
    <source>
        <dbReference type="Proteomes" id="UP000821853"/>
    </source>
</evidence>
<evidence type="ECO:0000256" key="6">
    <source>
        <dbReference type="ARBA" id="ARBA00022692"/>
    </source>
</evidence>
<keyword evidence="4" id="KW-0813">Transport</keyword>
<accession>A0A9J6FT54</accession>
<evidence type="ECO:0000256" key="8">
    <source>
        <dbReference type="ARBA" id="ARBA00022824"/>
    </source>
</evidence>
<keyword evidence="5" id="KW-0109">Calcium transport</keyword>
<evidence type="ECO:0000256" key="3">
    <source>
        <dbReference type="ARBA" id="ARBA00016584"/>
    </source>
</evidence>
<evidence type="ECO:0000256" key="14">
    <source>
        <dbReference type="SAM" id="Phobius"/>
    </source>
</evidence>
<dbReference type="AlphaFoldDB" id="A0A9J6FT54"/>
<evidence type="ECO:0000256" key="2">
    <source>
        <dbReference type="ARBA" id="ARBA00006833"/>
    </source>
</evidence>
<dbReference type="GO" id="GO:0005789">
    <property type="term" value="C:endoplasmic reticulum membrane"/>
    <property type="evidence" value="ECO:0007669"/>
    <property type="project" value="UniProtKB-SubCell"/>
</dbReference>
<evidence type="ECO:0000256" key="12">
    <source>
        <dbReference type="ARBA" id="ARBA00023136"/>
    </source>
</evidence>
<comment type="subcellular location">
    <subcellularLocation>
        <location evidence="1">Endoplasmic reticulum membrane</location>
        <topology evidence="1">Single-pass type I membrane protein</topology>
    </subcellularLocation>
</comment>
<evidence type="ECO:0000256" key="13">
    <source>
        <dbReference type="ARBA" id="ARBA00031116"/>
    </source>
</evidence>
<comment type="caution">
    <text evidence="15">The sequence shown here is derived from an EMBL/GenBank/DDBJ whole genome shotgun (WGS) entry which is preliminary data.</text>
</comment>
<keyword evidence="9" id="KW-0106">Calcium</keyword>
<dbReference type="PANTHER" id="PTHR15929">
    <property type="entry name" value="STORE-OPERATED CALCIUM ENTRY-ASSOCIATED REGULATORY FACTOR"/>
    <property type="match status" value="1"/>
</dbReference>
<comment type="similarity">
    <text evidence="2">Belongs to the SARAF family.</text>
</comment>
<evidence type="ECO:0000256" key="9">
    <source>
        <dbReference type="ARBA" id="ARBA00022837"/>
    </source>
</evidence>
<evidence type="ECO:0000256" key="4">
    <source>
        <dbReference type="ARBA" id="ARBA00022448"/>
    </source>
</evidence>
<organism evidence="15 16">
    <name type="scientific">Haemaphysalis longicornis</name>
    <name type="common">Bush tick</name>
    <dbReference type="NCBI Taxonomy" id="44386"/>
    <lineage>
        <taxon>Eukaryota</taxon>
        <taxon>Metazoa</taxon>
        <taxon>Ecdysozoa</taxon>
        <taxon>Arthropoda</taxon>
        <taxon>Chelicerata</taxon>
        <taxon>Arachnida</taxon>
        <taxon>Acari</taxon>
        <taxon>Parasitiformes</taxon>
        <taxon>Ixodida</taxon>
        <taxon>Ixodoidea</taxon>
        <taxon>Ixodidae</taxon>
        <taxon>Haemaphysalinae</taxon>
        <taxon>Haemaphysalis</taxon>
    </lineage>
</organism>
<evidence type="ECO:0000313" key="15">
    <source>
        <dbReference type="EMBL" id="KAH9366357.1"/>
    </source>
</evidence>
<name>A0A9J6FT54_HAELO</name>
<evidence type="ECO:0000256" key="1">
    <source>
        <dbReference type="ARBA" id="ARBA00004115"/>
    </source>
</evidence>
<gene>
    <name evidence="15" type="ORF">HPB48_006191</name>
</gene>
<keyword evidence="6 14" id="KW-0812">Transmembrane</keyword>
<evidence type="ECO:0000256" key="5">
    <source>
        <dbReference type="ARBA" id="ARBA00022568"/>
    </source>
</evidence>